<keyword evidence="1" id="KW-0812">Transmembrane</keyword>
<keyword evidence="1" id="KW-0472">Membrane</keyword>
<feature type="transmembrane region" description="Helical" evidence="1">
    <location>
        <begin position="6"/>
        <end position="24"/>
    </location>
</feature>
<dbReference type="AlphaFoldDB" id="A0A4U1L018"/>
<name>A0A4U1L018_9SPHN</name>
<evidence type="ECO:0000256" key="1">
    <source>
        <dbReference type="SAM" id="Phobius"/>
    </source>
</evidence>
<sequence length="75" mass="8464">MLESALYLFFFTAFAAFMANRLYFGLRRKMIKVKGVTYSRRGEPMMYIAVIAMAGWGLIFGFGMCIVVVAANLGY</sequence>
<proteinExistence type="predicted"/>
<dbReference type="Proteomes" id="UP000309138">
    <property type="component" value="Unassembled WGS sequence"/>
</dbReference>
<accession>A0A4U1L018</accession>
<keyword evidence="3" id="KW-1185">Reference proteome</keyword>
<reference evidence="2 3" key="1">
    <citation type="submission" date="2019-04" db="EMBL/GenBank/DDBJ databases">
        <authorList>
            <person name="Yang Y."/>
            <person name="Wei D."/>
        </authorList>
    </citation>
    <scope>NUCLEOTIDE SEQUENCE [LARGE SCALE GENOMIC DNA]</scope>
    <source>
        <strain evidence="2 3">L-1-4w-11</strain>
    </source>
</reference>
<keyword evidence="1" id="KW-1133">Transmembrane helix</keyword>
<dbReference type="OrthoDB" id="9971303at2"/>
<organism evidence="2 3">
    <name type="scientific">Sphingomonas baiyangensis</name>
    <dbReference type="NCBI Taxonomy" id="2572576"/>
    <lineage>
        <taxon>Bacteria</taxon>
        <taxon>Pseudomonadati</taxon>
        <taxon>Pseudomonadota</taxon>
        <taxon>Alphaproteobacteria</taxon>
        <taxon>Sphingomonadales</taxon>
        <taxon>Sphingomonadaceae</taxon>
        <taxon>Sphingomonas</taxon>
    </lineage>
</organism>
<evidence type="ECO:0000313" key="3">
    <source>
        <dbReference type="Proteomes" id="UP000309138"/>
    </source>
</evidence>
<comment type="caution">
    <text evidence="2">The sequence shown here is derived from an EMBL/GenBank/DDBJ whole genome shotgun (WGS) entry which is preliminary data.</text>
</comment>
<gene>
    <name evidence="2" type="ORF">FBR43_04230</name>
</gene>
<dbReference type="RefSeq" id="WP_136941993.1">
    <property type="nucleotide sequence ID" value="NZ_SWKR01000002.1"/>
</dbReference>
<protein>
    <submittedName>
        <fullName evidence="2">Uncharacterized protein</fullName>
    </submittedName>
</protein>
<feature type="transmembrane region" description="Helical" evidence="1">
    <location>
        <begin position="45"/>
        <end position="71"/>
    </location>
</feature>
<dbReference type="EMBL" id="SWKR01000002">
    <property type="protein sequence ID" value="TKD50051.1"/>
    <property type="molecule type" value="Genomic_DNA"/>
</dbReference>
<evidence type="ECO:0000313" key="2">
    <source>
        <dbReference type="EMBL" id="TKD50051.1"/>
    </source>
</evidence>